<evidence type="ECO:0000313" key="2">
    <source>
        <dbReference type="EMBL" id="QEN04490.1"/>
    </source>
</evidence>
<accession>A0A5C1QBP5</accession>
<dbReference type="Proteomes" id="UP000323824">
    <property type="component" value="Chromosome"/>
</dbReference>
<dbReference type="SUPFAM" id="SSF55781">
    <property type="entry name" value="GAF domain-like"/>
    <property type="match status" value="1"/>
</dbReference>
<dbReference type="Gene3D" id="3.30.450.40">
    <property type="match status" value="1"/>
</dbReference>
<dbReference type="InterPro" id="IPR003607">
    <property type="entry name" value="HD/PDEase_dom"/>
</dbReference>
<dbReference type="PROSITE" id="PS51832">
    <property type="entry name" value="HD_GYP"/>
    <property type="match status" value="1"/>
</dbReference>
<dbReference type="InterPro" id="IPR037522">
    <property type="entry name" value="HD_GYP_dom"/>
</dbReference>
<keyword evidence="3" id="KW-1185">Reference proteome</keyword>
<dbReference type="PANTHER" id="PTHR43155:SF2">
    <property type="entry name" value="CYCLIC DI-GMP PHOSPHODIESTERASE PA4108"/>
    <property type="match status" value="1"/>
</dbReference>
<dbReference type="SUPFAM" id="SSF109604">
    <property type="entry name" value="HD-domain/PDEase-like"/>
    <property type="match status" value="1"/>
</dbReference>
<dbReference type="SMART" id="SM00471">
    <property type="entry name" value="HDc"/>
    <property type="match status" value="1"/>
</dbReference>
<dbReference type="OrthoDB" id="9759601at2"/>
<protein>
    <submittedName>
        <fullName evidence="2">HD domain-containing protein</fullName>
    </submittedName>
</protein>
<evidence type="ECO:0000259" key="1">
    <source>
        <dbReference type="PROSITE" id="PS51832"/>
    </source>
</evidence>
<dbReference type="Gene3D" id="1.10.3210.10">
    <property type="entry name" value="Hypothetical protein af1432"/>
    <property type="match status" value="2"/>
</dbReference>
<dbReference type="AlphaFoldDB" id="A0A5C1QBP5"/>
<evidence type="ECO:0000313" key="3">
    <source>
        <dbReference type="Proteomes" id="UP000323824"/>
    </source>
</evidence>
<sequence length="644" mass="74529">MNFKIYVEQGLEESITSIADYNYTSMSTRHYIPLIENHIASKISQNFLFFVTPYMVERLHIFMSKHGESKYQFVLLGSLSELEGDDIPLSNILGVKKKSITKDDLKWFLLKFDNCLKVAKNLSRFSTLEEKDFLSDQQELISIGQMLAVERNRDKLIKKILLTSLKITGADAGSVFLVVDMDDGNRGLLFKYSYTYSRHIDFKEFVMPLNERSISGFCAINDEVVNIPDVYNIDKNATFSFNRSIDEKYDYISRSMLVIPMKNHLGEMLGVIQLINSKENFENVNLFDETESHKILLETKEDFYTKIFPFAERYEDVMLSVAGQASVALDNIKMIKQLEDQFEGLVRASVDAIDSKDPVTRGHSDRVAKMSVEFLNIINDVDYGVYKDHYFNKYEIKQIEYAALLHDYGKVYINNDIFLKAKKLFPKDFKILMLRLDLIIQSLDSLDFENIKKVKDIRTLVKNLNEPRVFNENPMEIIEGILKYQNEIKVYDGDNNIIPILTDEEVVNLEIVRGTLNSEERREIESHVTYSYNFLQSIPWPKELSRIPEIAGGHHEMLDGSGYPMGLKDNELSIESRILAILDIFDALSASDRPYKKAVPFDKVKSIIIEEAEKGRLDSNLVELFFKYKIYDDLYYLDVDSLKV</sequence>
<name>A0A5C1QBP5_9SPIO</name>
<dbReference type="Pfam" id="PF13487">
    <property type="entry name" value="HD_5"/>
    <property type="match status" value="1"/>
</dbReference>
<organism evidence="2 3">
    <name type="scientific">Thiospirochaeta perfilievii</name>
    <dbReference type="NCBI Taxonomy" id="252967"/>
    <lineage>
        <taxon>Bacteria</taxon>
        <taxon>Pseudomonadati</taxon>
        <taxon>Spirochaetota</taxon>
        <taxon>Spirochaetia</taxon>
        <taxon>Spirochaetales</taxon>
        <taxon>Spirochaetaceae</taxon>
        <taxon>Thiospirochaeta</taxon>
    </lineage>
</organism>
<dbReference type="PANTHER" id="PTHR43155">
    <property type="entry name" value="CYCLIC DI-GMP PHOSPHODIESTERASE PA4108-RELATED"/>
    <property type="match status" value="1"/>
</dbReference>
<feature type="domain" description="HD-GYP" evidence="1">
    <location>
        <begin position="440"/>
        <end position="641"/>
    </location>
</feature>
<dbReference type="InterPro" id="IPR029016">
    <property type="entry name" value="GAF-like_dom_sf"/>
</dbReference>
<dbReference type="SMART" id="SM00065">
    <property type="entry name" value="GAF"/>
    <property type="match status" value="1"/>
</dbReference>
<dbReference type="EMBL" id="CP035807">
    <property type="protein sequence ID" value="QEN04490.1"/>
    <property type="molecule type" value="Genomic_DNA"/>
</dbReference>
<reference evidence="2 3" key="2">
    <citation type="submission" date="2019-09" db="EMBL/GenBank/DDBJ databases">
        <title>Complete Genome Sequence and Methylome Analysis of free living Spirochaetas.</title>
        <authorList>
            <person name="Leshcheva N."/>
            <person name="Mikheeva N."/>
        </authorList>
    </citation>
    <scope>NUCLEOTIDE SEQUENCE [LARGE SCALE GENOMIC DNA]</scope>
    <source>
        <strain evidence="2 3">P</strain>
    </source>
</reference>
<gene>
    <name evidence="2" type="ORF">EW093_07180</name>
</gene>
<dbReference type="Pfam" id="PF01590">
    <property type="entry name" value="GAF"/>
    <property type="match status" value="1"/>
</dbReference>
<proteinExistence type="predicted"/>
<dbReference type="RefSeq" id="WP_149567737.1">
    <property type="nucleotide sequence ID" value="NZ_CP035807.1"/>
</dbReference>
<dbReference type="CDD" id="cd00077">
    <property type="entry name" value="HDc"/>
    <property type="match status" value="1"/>
</dbReference>
<dbReference type="InterPro" id="IPR003018">
    <property type="entry name" value="GAF"/>
</dbReference>
<dbReference type="KEGG" id="sper:EW093_07180"/>
<reference evidence="2 3" key="1">
    <citation type="submission" date="2019-02" db="EMBL/GenBank/DDBJ databases">
        <authorList>
            <person name="Fomenkov A."/>
            <person name="Dubinina G."/>
            <person name="Grabovich M."/>
            <person name="Vincze T."/>
            <person name="Roberts R.J."/>
        </authorList>
    </citation>
    <scope>NUCLEOTIDE SEQUENCE [LARGE SCALE GENOMIC DNA]</scope>
    <source>
        <strain evidence="2 3">P</strain>
    </source>
</reference>